<proteinExistence type="predicted"/>
<keyword evidence="2" id="KW-1185">Reference proteome</keyword>
<organism evidence="1 2">
    <name type="scientific">Naganishia friedmannii</name>
    <dbReference type="NCBI Taxonomy" id="89922"/>
    <lineage>
        <taxon>Eukaryota</taxon>
        <taxon>Fungi</taxon>
        <taxon>Dikarya</taxon>
        <taxon>Basidiomycota</taxon>
        <taxon>Agaricomycotina</taxon>
        <taxon>Tremellomycetes</taxon>
        <taxon>Filobasidiales</taxon>
        <taxon>Filobasidiaceae</taxon>
        <taxon>Naganishia</taxon>
    </lineage>
</organism>
<dbReference type="Proteomes" id="UP001227268">
    <property type="component" value="Unassembled WGS sequence"/>
</dbReference>
<evidence type="ECO:0000313" key="2">
    <source>
        <dbReference type="Proteomes" id="UP001227268"/>
    </source>
</evidence>
<accession>A0ACC2VCY8</accession>
<evidence type="ECO:0000313" key="1">
    <source>
        <dbReference type="EMBL" id="KAJ9097255.1"/>
    </source>
</evidence>
<dbReference type="EMBL" id="JASBWT010000017">
    <property type="protein sequence ID" value="KAJ9097255.1"/>
    <property type="molecule type" value="Genomic_DNA"/>
</dbReference>
<reference evidence="1" key="1">
    <citation type="submission" date="2023-04" db="EMBL/GenBank/DDBJ databases">
        <title>Draft Genome sequencing of Naganishia species isolated from polar environments using Oxford Nanopore Technology.</title>
        <authorList>
            <person name="Leo P."/>
            <person name="Venkateswaran K."/>
        </authorList>
    </citation>
    <scope>NUCLEOTIDE SEQUENCE</scope>
    <source>
        <strain evidence="1">MNA-CCFEE 5423</strain>
    </source>
</reference>
<comment type="caution">
    <text evidence="1">The sequence shown here is derived from an EMBL/GenBank/DDBJ whole genome shotgun (WGS) entry which is preliminary data.</text>
</comment>
<name>A0ACC2VCY8_9TREE</name>
<gene>
    <name evidence="1" type="ORF">QFC21_004924</name>
</gene>
<sequence length="474" mass="52242">MTQDQNPVIYLRSLPAIRERCNRVFELAQEGKLEYFEWVPEKEQDVVEYCKKIVQVSSVESHFASAHVHQLTFRTIPVARFWVELWTAHGRRNHFTTPLPTPIDRIALLRAATSFPSDKHEATRSLIDLYIVSVLLDAGAGNKWTYEEVQVPIGPDAQGKSGKTGWQGGRSEGLAVASFWMFVAGVFSKHGSSDPFRVDAEALVKLTVSDLAKHLQVTDDNPMDGLKGRAGLLSALGKALLAKPEFYKSGRPGEMLDYLKATASTSEGTTTIRIEPLWQLLLATLAPVWPARLTLNGEPLGDVWPCHALAASLDQQGISRTEGDDFVPFHKLSQWLCYSLIQPMEEVAGWKVEGWKTLMTGLPEYRNGGLLLDLGLLKLKSSTPAKVPINASTGLPRLRPDHPVIIEWRAMTVVVLDRIAEGVRDALGLGGDHLSLAQVLEAATWKGGREIAMQKRKESGGGPPIEIESDGTVF</sequence>
<protein>
    <submittedName>
        <fullName evidence="1">Uncharacterized protein</fullName>
    </submittedName>
</protein>